<dbReference type="EMBL" id="CM046388">
    <property type="protein sequence ID" value="KAI8571686.1"/>
    <property type="molecule type" value="Genomic_DNA"/>
</dbReference>
<evidence type="ECO:0000313" key="2">
    <source>
        <dbReference type="Proteomes" id="UP001062846"/>
    </source>
</evidence>
<proteinExistence type="predicted"/>
<gene>
    <name evidence="1" type="ORF">RHMOL_Rhmol01G0138600</name>
</gene>
<dbReference type="Proteomes" id="UP001062846">
    <property type="component" value="Chromosome 1"/>
</dbReference>
<reference evidence="1" key="1">
    <citation type="submission" date="2022-02" db="EMBL/GenBank/DDBJ databases">
        <title>Plant Genome Project.</title>
        <authorList>
            <person name="Zhang R.-G."/>
        </authorList>
    </citation>
    <scope>NUCLEOTIDE SEQUENCE</scope>
    <source>
        <strain evidence="1">AT1</strain>
    </source>
</reference>
<sequence length="70" mass="7708">MALCISRTTPHCAASEPSVRQSNSLNLICTIRVSESFIAEMKYGPLNCRTERSDGHNTSPGSTGWRGYIF</sequence>
<evidence type="ECO:0000313" key="1">
    <source>
        <dbReference type="EMBL" id="KAI8571686.1"/>
    </source>
</evidence>
<protein>
    <submittedName>
        <fullName evidence="1">Uncharacterized protein</fullName>
    </submittedName>
</protein>
<accession>A0ACC0Q2M1</accession>
<keyword evidence="2" id="KW-1185">Reference proteome</keyword>
<name>A0ACC0Q2M1_RHOML</name>
<comment type="caution">
    <text evidence="1">The sequence shown here is derived from an EMBL/GenBank/DDBJ whole genome shotgun (WGS) entry which is preliminary data.</text>
</comment>
<organism evidence="1 2">
    <name type="scientific">Rhododendron molle</name>
    <name type="common">Chinese azalea</name>
    <name type="synonym">Azalea mollis</name>
    <dbReference type="NCBI Taxonomy" id="49168"/>
    <lineage>
        <taxon>Eukaryota</taxon>
        <taxon>Viridiplantae</taxon>
        <taxon>Streptophyta</taxon>
        <taxon>Embryophyta</taxon>
        <taxon>Tracheophyta</taxon>
        <taxon>Spermatophyta</taxon>
        <taxon>Magnoliopsida</taxon>
        <taxon>eudicotyledons</taxon>
        <taxon>Gunneridae</taxon>
        <taxon>Pentapetalae</taxon>
        <taxon>asterids</taxon>
        <taxon>Ericales</taxon>
        <taxon>Ericaceae</taxon>
        <taxon>Ericoideae</taxon>
        <taxon>Rhodoreae</taxon>
        <taxon>Rhododendron</taxon>
    </lineage>
</organism>